<accession>A0A922EU65</accession>
<proteinExistence type="predicted"/>
<dbReference type="Proteomes" id="UP000811246">
    <property type="component" value="Chromosome 6"/>
</dbReference>
<sequence length="210" mass="23258">MELVPNQPTGSIWFTVCHAACHLTHYSRLERAIRREATNFSNLDRWPMAAVAASCCKPSSFLGQFHSSSSHHPDNKRIDLQGKSQCTQISGTSVPVPRITALFWGSRKSTTPQEVGLSLGDFTLTGSTSKDISANEVKPKKISLSVVSSILEVSANDWDACTLDATSPEKYNPFLTHAFLSSLEESGCAVKVVTYYFVLYLYKLYGIYFF</sequence>
<dbReference type="EMBL" id="CM031830">
    <property type="protein sequence ID" value="KAG6710311.1"/>
    <property type="molecule type" value="Genomic_DNA"/>
</dbReference>
<protein>
    <submittedName>
        <fullName evidence="1">Uncharacterized protein</fullName>
    </submittedName>
</protein>
<evidence type="ECO:0000313" key="1">
    <source>
        <dbReference type="EMBL" id="KAG6710311.1"/>
    </source>
</evidence>
<dbReference type="PANTHER" id="PTHR47017">
    <property type="entry name" value="ACYL-COA"/>
    <property type="match status" value="1"/>
</dbReference>
<dbReference type="PANTHER" id="PTHR47017:SF1">
    <property type="entry name" value="ACYL-COA"/>
    <property type="match status" value="1"/>
</dbReference>
<evidence type="ECO:0000313" key="2">
    <source>
        <dbReference type="Proteomes" id="UP000811246"/>
    </source>
</evidence>
<name>A0A922EU65_CARIL</name>
<reference evidence="1" key="1">
    <citation type="submission" date="2021-01" db="EMBL/GenBank/DDBJ databases">
        <authorList>
            <person name="Lovell J.T."/>
            <person name="Bentley N."/>
            <person name="Bhattarai G."/>
            <person name="Jenkins J.W."/>
            <person name="Sreedasyam A."/>
            <person name="Alarcon Y."/>
            <person name="Bock C."/>
            <person name="Boston L."/>
            <person name="Carlson J."/>
            <person name="Cervantes K."/>
            <person name="Clermont K."/>
            <person name="Krom N."/>
            <person name="Kubenka K."/>
            <person name="Mamidi S."/>
            <person name="Mattison C."/>
            <person name="Monteros M."/>
            <person name="Pisani C."/>
            <person name="Plott C."/>
            <person name="Rajasekar S."/>
            <person name="Rhein H.S."/>
            <person name="Rohla C."/>
            <person name="Song M."/>
            <person name="Hilaire R.S."/>
            <person name="Shu S."/>
            <person name="Wells L."/>
            <person name="Wang X."/>
            <person name="Webber J."/>
            <person name="Heerema R.J."/>
            <person name="Klein P."/>
            <person name="Conner P."/>
            <person name="Grauke L."/>
            <person name="Grimwood J."/>
            <person name="Schmutz J."/>
            <person name="Randall J.J."/>
        </authorList>
    </citation>
    <scope>NUCLEOTIDE SEQUENCE</scope>
    <source>
        <tissue evidence="1">Leaf</tissue>
    </source>
</reference>
<comment type="caution">
    <text evidence="1">The sequence shown here is derived from an EMBL/GenBank/DDBJ whole genome shotgun (WGS) entry which is preliminary data.</text>
</comment>
<dbReference type="AlphaFoldDB" id="A0A922EU65"/>
<gene>
    <name evidence="1" type="ORF">I3842_06G177200</name>
</gene>
<organism evidence="1 2">
    <name type="scientific">Carya illinoinensis</name>
    <name type="common">Pecan</name>
    <dbReference type="NCBI Taxonomy" id="32201"/>
    <lineage>
        <taxon>Eukaryota</taxon>
        <taxon>Viridiplantae</taxon>
        <taxon>Streptophyta</taxon>
        <taxon>Embryophyta</taxon>
        <taxon>Tracheophyta</taxon>
        <taxon>Spermatophyta</taxon>
        <taxon>Magnoliopsida</taxon>
        <taxon>eudicotyledons</taxon>
        <taxon>Gunneridae</taxon>
        <taxon>Pentapetalae</taxon>
        <taxon>rosids</taxon>
        <taxon>fabids</taxon>
        <taxon>Fagales</taxon>
        <taxon>Juglandaceae</taxon>
        <taxon>Carya</taxon>
    </lineage>
</organism>